<evidence type="ECO:0000313" key="1">
    <source>
        <dbReference type="EMBL" id="KAF4368266.1"/>
    </source>
</evidence>
<reference evidence="1 2" key="1">
    <citation type="journal article" date="2020" name="bioRxiv">
        <title>Sequence and annotation of 42 cannabis genomes reveals extensive copy number variation in cannabinoid synthesis and pathogen resistance genes.</title>
        <authorList>
            <person name="Mckernan K.J."/>
            <person name="Helbert Y."/>
            <person name="Kane L.T."/>
            <person name="Ebling H."/>
            <person name="Zhang L."/>
            <person name="Liu B."/>
            <person name="Eaton Z."/>
            <person name="Mclaughlin S."/>
            <person name="Kingan S."/>
            <person name="Baybayan P."/>
            <person name="Concepcion G."/>
            <person name="Jordan M."/>
            <person name="Riva A."/>
            <person name="Barbazuk W."/>
            <person name="Harkins T."/>
        </authorList>
    </citation>
    <scope>NUCLEOTIDE SEQUENCE [LARGE SCALE GENOMIC DNA]</scope>
    <source>
        <strain evidence="2">cv. Jamaican Lion 4</strain>
        <tissue evidence="1">Leaf</tissue>
    </source>
</reference>
<proteinExistence type="predicted"/>
<evidence type="ECO:0000313" key="2">
    <source>
        <dbReference type="Proteomes" id="UP000583929"/>
    </source>
</evidence>
<keyword evidence="2" id="KW-1185">Reference proteome</keyword>
<comment type="caution">
    <text evidence="1">The sequence shown here is derived from an EMBL/GenBank/DDBJ whole genome shotgun (WGS) entry which is preliminary data.</text>
</comment>
<dbReference type="AlphaFoldDB" id="A0A7J6FC46"/>
<protein>
    <submittedName>
        <fullName evidence="1">Uncharacterized protein</fullName>
    </submittedName>
</protein>
<gene>
    <name evidence="1" type="ORF">G4B88_008570</name>
</gene>
<organism evidence="1 2">
    <name type="scientific">Cannabis sativa</name>
    <name type="common">Hemp</name>
    <name type="synonym">Marijuana</name>
    <dbReference type="NCBI Taxonomy" id="3483"/>
    <lineage>
        <taxon>Eukaryota</taxon>
        <taxon>Viridiplantae</taxon>
        <taxon>Streptophyta</taxon>
        <taxon>Embryophyta</taxon>
        <taxon>Tracheophyta</taxon>
        <taxon>Spermatophyta</taxon>
        <taxon>Magnoliopsida</taxon>
        <taxon>eudicotyledons</taxon>
        <taxon>Gunneridae</taxon>
        <taxon>Pentapetalae</taxon>
        <taxon>rosids</taxon>
        <taxon>fabids</taxon>
        <taxon>Rosales</taxon>
        <taxon>Cannabaceae</taxon>
        <taxon>Cannabis</taxon>
    </lineage>
</organism>
<dbReference type="Proteomes" id="UP000583929">
    <property type="component" value="Unassembled WGS sequence"/>
</dbReference>
<dbReference type="EMBL" id="JAATIQ010000235">
    <property type="protein sequence ID" value="KAF4368266.1"/>
    <property type="molecule type" value="Genomic_DNA"/>
</dbReference>
<accession>A0A7J6FC46</accession>
<name>A0A7J6FC46_CANSA</name>
<sequence>MELIVFCQIQNILDTYGVQEKLLTLVESDSWYHPKVERGFDEKDFLLLATTILRSMGTSVAPVDCMGSLSTDFL</sequence>